<dbReference type="Pfam" id="PF01496">
    <property type="entry name" value="V_ATPase_I"/>
    <property type="match status" value="1"/>
</dbReference>
<feature type="region of interest" description="Disordered" evidence="11">
    <location>
        <begin position="31"/>
        <end position="136"/>
    </location>
</feature>
<feature type="region of interest" description="Disordered" evidence="11">
    <location>
        <begin position="301"/>
        <end position="332"/>
    </location>
</feature>
<evidence type="ECO:0000256" key="5">
    <source>
        <dbReference type="ARBA" id="ARBA00022781"/>
    </source>
</evidence>
<feature type="transmembrane region" description="Helical" evidence="9">
    <location>
        <begin position="694"/>
        <end position="712"/>
    </location>
</feature>
<evidence type="ECO:0000256" key="1">
    <source>
        <dbReference type="ARBA" id="ARBA00004141"/>
    </source>
</evidence>
<reference evidence="12" key="1">
    <citation type="journal article" date="2020" name="Fungal Divers.">
        <title>Resolving the Mortierellaceae phylogeny through synthesis of multi-gene phylogenetics and phylogenomics.</title>
        <authorList>
            <person name="Vandepol N."/>
            <person name="Liber J."/>
            <person name="Desiro A."/>
            <person name="Na H."/>
            <person name="Kennedy M."/>
            <person name="Barry K."/>
            <person name="Grigoriev I.V."/>
            <person name="Miller A.N."/>
            <person name="O'Donnell K."/>
            <person name="Stajich J.E."/>
            <person name="Bonito G."/>
        </authorList>
    </citation>
    <scope>NUCLEOTIDE SEQUENCE</scope>
    <source>
        <strain evidence="12">NVP60</strain>
    </source>
</reference>
<protein>
    <recommendedName>
        <fullName evidence="9">V-type proton ATPase subunit a</fullName>
    </recommendedName>
</protein>
<organism evidence="12 13">
    <name type="scientific">Linnemannia gamsii</name>
    <dbReference type="NCBI Taxonomy" id="64522"/>
    <lineage>
        <taxon>Eukaryota</taxon>
        <taxon>Fungi</taxon>
        <taxon>Fungi incertae sedis</taxon>
        <taxon>Mucoromycota</taxon>
        <taxon>Mortierellomycotina</taxon>
        <taxon>Mortierellomycetes</taxon>
        <taxon>Mortierellales</taxon>
        <taxon>Mortierellaceae</taxon>
        <taxon>Linnemannia</taxon>
    </lineage>
</organism>
<feature type="transmembrane region" description="Helical" evidence="9">
    <location>
        <begin position="724"/>
        <end position="747"/>
    </location>
</feature>
<dbReference type="PIRSF" id="PIRSF001293">
    <property type="entry name" value="ATP6V0A1"/>
    <property type="match status" value="1"/>
</dbReference>
<feature type="transmembrane region" description="Helical" evidence="9">
    <location>
        <begin position="615"/>
        <end position="632"/>
    </location>
</feature>
<comment type="caution">
    <text evidence="12">The sequence shown here is derived from an EMBL/GenBank/DDBJ whole genome shotgun (WGS) entry which is preliminary data.</text>
</comment>
<name>A0A9P6UPD8_9FUNG</name>
<keyword evidence="8 9" id="KW-0472">Membrane</keyword>
<evidence type="ECO:0000313" key="13">
    <source>
        <dbReference type="Proteomes" id="UP000823405"/>
    </source>
</evidence>
<dbReference type="GO" id="GO:0046961">
    <property type="term" value="F:proton-transporting ATPase activity, rotational mechanism"/>
    <property type="evidence" value="ECO:0007669"/>
    <property type="project" value="InterPro"/>
</dbReference>
<feature type="compositionally biased region" description="Low complexity" evidence="11">
    <location>
        <begin position="109"/>
        <end position="124"/>
    </location>
</feature>
<evidence type="ECO:0000256" key="7">
    <source>
        <dbReference type="ARBA" id="ARBA00023065"/>
    </source>
</evidence>
<dbReference type="EMBL" id="JAAAIN010000501">
    <property type="protein sequence ID" value="KAG0313660.1"/>
    <property type="molecule type" value="Genomic_DNA"/>
</dbReference>
<keyword evidence="10" id="KW-0175">Coiled coil</keyword>
<accession>A0A9P6UPD8</accession>
<feature type="compositionally biased region" description="Low complexity" evidence="11">
    <location>
        <begin position="48"/>
        <end position="61"/>
    </location>
</feature>
<keyword evidence="5 9" id="KW-0375">Hydrogen ion transport</keyword>
<evidence type="ECO:0000256" key="10">
    <source>
        <dbReference type="SAM" id="Coils"/>
    </source>
</evidence>
<feature type="coiled-coil region" evidence="10">
    <location>
        <begin position="245"/>
        <end position="279"/>
    </location>
</feature>
<evidence type="ECO:0000256" key="4">
    <source>
        <dbReference type="ARBA" id="ARBA00022692"/>
    </source>
</evidence>
<evidence type="ECO:0000256" key="2">
    <source>
        <dbReference type="ARBA" id="ARBA00009904"/>
    </source>
</evidence>
<dbReference type="OrthoDB" id="10264220at2759"/>
<feature type="transmembrane region" description="Helical" evidence="9">
    <location>
        <begin position="940"/>
        <end position="961"/>
    </location>
</feature>
<keyword evidence="4 9" id="KW-0812">Transmembrane</keyword>
<feature type="transmembrane region" description="Helical" evidence="9">
    <location>
        <begin position="912"/>
        <end position="934"/>
    </location>
</feature>
<evidence type="ECO:0000256" key="9">
    <source>
        <dbReference type="RuleBase" id="RU361189"/>
    </source>
</evidence>
<dbReference type="InterPro" id="IPR026028">
    <property type="entry name" value="V-type_ATPase_116kDa_su_euka"/>
</dbReference>
<evidence type="ECO:0000313" key="12">
    <source>
        <dbReference type="EMBL" id="KAG0313660.1"/>
    </source>
</evidence>
<dbReference type="AlphaFoldDB" id="A0A9P6UPD8"/>
<keyword evidence="7 9" id="KW-0406">Ion transport</keyword>
<feature type="compositionally biased region" description="Low complexity" evidence="11">
    <location>
        <begin position="69"/>
        <end position="89"/>
    </location>
</feature>
<keyword evidence="6 9" id="KW-1133">Transmembrane helix</keyword>
<sequence length="994" mass="112782">MLKDAPFAVSTIQRITNLFQPSGGEYVPLESLQRKASTSSQSPVDAHASSSSASASAGAGALTPGTLTSRLRSPSRNQSNNNSNYTNINTDDSDPNPFVLVDHPDDYSAPDFPSASSTPSSSNNNRERRFDPFQNQEDIRQLYRNTTVNRPRSMTESTLFRSEEMSLIQLYIPAEVAQPTVSELGELGLVQFRDLNPDVNAFQRAFVSEIRRFDEMERQLRFFTMQIEKVGIHVRPSMPSSHLSRSRSRQELDDLEERISEHENRLLQMNNSYETMQRRYLELTELKHVLRETSHFFEEASSHHEDIRNSFDEPEAPLLDRDLETGGAGNQNAGLNLGNVTGVIPRSKIQTFERVLWRSLRGNLYMNTAEIDEPVIDPSTDAVVEKNVFIIFAHGREIITKIKKIAESLGATLYPIDSDAERRRDALQDVERHIDEFNSVLANTTQTRRLELHRIAENLTSWMTVVKKEKATYHTMNHFNYDINRKCLIAEGWCPTNEINTVQAALREVTQRSGSMVPSILNELKTHKEPPTYHKTNKFTAGFQGIVDAYGMAKYREVNPGLSTIISFPFLFAVMFGDVGHGILVLLVGMYLCLNERKLASADGEMFQMVFGGRYIVLLMGAFSIFTGMMYNDIFSRSLPWFTSGWHFNVPDDYDGKTVLVAEPTGYTYPFGIDYAWHGTENYLLFTNSYKMKMSVILGVIHMSFGICMVFFNAKFYRKPVDIIGGFIPQMLFMQSLFGYLVIMILYKWTVNWFETDAAGHAIHNSPPSLLNTMIYMFLSPGSVNEADRLYRGQGFIQGVLVLIAFICIPWMLFLKPYYLKYEHGKARAMGYHQPSEHNVRVSTDSDHADEAGGAVVAEDHGESSEHEFDFSEELIHQVIHTIDFCLSCISNTASYLRLWALSLAHAQLSEVLWSMTLGMAWAFTGPVAAFMTIVMFSMWFSLTIFILVGMEGLSAFLHALRLHWVEFNNKFYIATGYPFEPFSFAAMLSETDP</sequence>
<feature type="transmembrane region" description="Helical" evidence="9">
    <location>
        <begin position="570"/>
        <end position="594"/>
    </location>
</feature>
<dbReference type="GO" id="GO:0000220">
    <property type="term" value="C:vacuolar proton-transporting V-type ATPase, V0 domain"/>
    <property type="evidence" value="ECO:0007669"/>
    <property type="project" value="InterPro"/>
</dbReference>
<evidence type="ECO:0000256" key="3">
    <source>
        <dbReference type="ARBA" id="ARBA00022448"/>
    </source>
</evidence>
<keyword evidence="13" id="KW-1185">Reference proteome</keyword>
<comment type="function">
    <text evidence="9">Essential component of the vacuolar proton pump (V-ATPase), a multimeric enzyme that catalyzes the translocation of protons across the membranes. Required for assembly and activity of the V-ATPase.</text>
</comment>
<dbReference type="GO" id="GO:0007035">
    <property type="term" value="P:vacuolar acidification"/>
    <property type="evidence" value="ECO:0007669"/>
    <property type="project" value="TreeGrafter"/>
</dbReference>
<feature type="compositionally biased region" description="Basic and acidic residues" evidence="11">
    <location>
        <begin position="125"/>
        <end position="136"/>
    </location>
</feature>
<evidence type="ECO:0000256" key="11">
    <source>
        <dbReference type="SAM" id="MobiDB-lite"/>
    </source>
</evidence>
<feature type="transmembrane region" description="Helical" evidence="9">
    <location>
        <begin position="796"/>
        <end position="815"/>
    </location>
</feature>
<feature type="compositionally biased region" description="Polar residues" evidence="11">
    <location>
        <begin position="34"/>
        <end position="43"/>
    </location>
</feature>
<dbReference type="PANTHER" id="PTHR11629">
    <property type="entry name" value="VACUOLAR PROTON ATPASES"/>
    <property type="match status" value="1"/>
</dbReference>
<keyword evidence="3 9" id="KW-0813">Transport</keyword>
<dbReference type="GO" id="GO:0051117">
    <property type="term" value="F:ATPase binding"/>
    <property type="evidence" value="ECO:0007669"/>
    <property type="project" value="TreeGrafter"/>
</dbReference>
<comment type="subcellular location">
    <subcellularLocation>
        <location evidence="1">Membrane</location>
        <topology evidence="1">Multi-pass membrane protein</topology>
    </subcellularLocation>
</comment>
<gene>
    <name evidence="12" type="primary">VPH1_2</name>
    <name evidence="12" type="ORF">BGZ97_010033</name>
</gene>
<evidence type="ECO:0000256" key="6">
    <source>
        <dbReference type="ARBA" id="ARBA00022989"/>
    </source>
</evidence>
<dbReference type="Proteomes" id="UP000823405">
    <property type="component" value="Unassembled WGS sequence"/>
</dbReference>
<evidence type="ECO:0000256" key="8">
    <source>
        <dbReference type="ARBA" id="ARBA00023136"/>
    </source>
</evidence>
<dbReference type="PANTHER" id="PTHR11629:SF63">
    <property type="entry name" value="V-TYPE PROTON ATPASE SUBUNIT A"/>
    <property type="match status" value="1"/>
</dbReference>
<proteinExistence type="inferred from homology"/>
<feature type="compositionally biased region" description="Basic and acidic residues" evidence="11">
    <location>
        <begin position="301"/>
        <end position="311"/>
    </location>
</feature>
<dbReference type="InterPro" id="IPR002490">
    <property type="entry name" value="V-ATPase_116kDa_su"/>
</dbReference>
<comment type="similarity">
    <text evidence="2 9">Belongs to the V-ATPase 116 kDa subunit family.</text>
</comment>
<dbReference type="GO" id="GO:0000329">
    <property type="term" value="C:fungal-type vacuole membrane"/>
    <property type="evidence" value="ECO:0007669"/>
    <property type="project" value="TreeGrafter"/>
</dbReference>